<evidence type="ECO:0000259" key="1">
    <source>
        <dbReference type="Pfam" id="PF01636"/>
    </source>
</evidence>
<accession>A0ABX3GL44</accession>
<organism evidence="2 3">
    <name type="scientific">Paenibacillus odorifer</name>
    <dbReference type="NCBI Taxonomy" id="189426"/>
    <lineage>
        <taxon>Bacteria</taxon>
        <taxon>Bacillati</taxon>
        <taxon>Bacillota</taxon>
        <taxon>Bacilli</taxon>
        <taxon>Bacillales</taxon>
        <taxon>Paenibacillaceae</taxon>
        <taxon>Paenibacillus</taxon>
    </lineage>
</organism>
<name>A0ABX3GL44_9BACL</name>
<dbReference type="PANTHER" id="PTHR21310">
    <property type="entry name" value="AMINOGLYCOSIDE PHOSPHOTRANSFERASE-RELATED-RELATED"/>
    <property type="match status" value="1"/>
</dbReference>
<comment type="caution">
    <text evidence="2">The sequence shown here is derived from an EMBL/GenBank/DDBJ whole genome shotgun (WGS) entry which is preliminary data.</text>
</comment>
<dbReference type="Pfam" id="PF01636">
    <property type="entry name" value="APH"/>
    <property type="match status" value="1"/>
</dbReference>
<evidence type="ECO:0000313" key="2">
    <source>
        <dbReference type="EMBL" id="OMD29599.1"/>
    </source>
</evidence>
<dbReference type="InterPro" id="IPR051678">
    <property type="entry name" value="AGP_Transferase"/>
</dbReference>
<dbReference type="EMBL" id="MPVP01000129">
    <property type="protein sequence ID" value="OMD29599.1"/>
    <property type="molecule type" value="Genomic_DNA"/>
</dbReference>
<sequence>MRKEDPFLKTPISIINWLEHNEIINDLLNQEDSLTAHTMDQGFEAEVMRINSDQESYVLKTWNKESRPDVQFQYRLLDVLSERGVAVSKPVGWGINPEGHKVLLTSFDGTPIHKMNTRKMKELASLLAKIHKIRVEEIGNIQLPKYDFIGYFFPEAKEQSDIYNVLTALVEQTPMKQDCIIHGDFHIGNIVEDKERYTIIDWTNGQLGDSRYDFAWSLILLEIYISERYADVFRTAYLLENDMDQEELEIFEAWACLRWILLNRRGSTPKGPNTTKRVKGLIANNRFLKKMDSKLF</sequence>
<reference evidence="2 3" key="1">
    <citation type="submission" date="2016-11" db="EMBL/GenBank/DDBJ databases">
        <title>Paenibacillus species isolates.</title>
        <authorList>
            <person name="Beno S.M."/>
        </authorList>
    </citation>
    <scope>NUCLEOTIDE SEQUENCE [LARGE SCALE GENOMIC DNA]</scope>
    <source>
        <strain evidence="2 3">FSL H7-0433</strain>
    </source>
</reference>
<gene>
    <name evidence="2" type="ORF">BSO21_19045</name>
</gene>
<dbReference type="InterPro" id="IPR011009">
    <property type="entry name" value="Kinase-like_dom_sf"/>
</dbReference>
<dbReference type="InterPro" id="IPR002575">
    <property type="entry name" value="Aminoglycoside_PTrfase"/>
</dbReference>
<dbReference type="Gene3D" id="3.90.1200.10">
    <property type="match status" value="1"/>
</dbReference>
<feature type="domain" description="Aminoglycoside phosphotransferase" evidence="1">
    <location>
        <begin position="40"/>
        <end position="245"/>
    </location>
</feature>
<proteinExistence type="predicted"/>
<keyword evidence="3" id="KW-1185">Reference proteome</keyword>
<evidence type="ECO:0000313" key="3">
    <source>
        <dbReference type="Proteomes" id="UP000187158"/>
    </source>
</evidence>
<dbReference type="SUPFAM" id="SSF56112">
    <property type="entry name" value="Protein kinase-like (PK-like)"/>
    <property type="match status" value="1"/>
</dbReference>
<protein>
    <submittedName>
        <fullName evidence="2">Aminoglycoside phosphotransferase</fullName>
    </submittedName>
</protein>
<dbReference type="Gene3D" id="3.30.200.20">
    <property type="entry name" value="Phosphorylase Kinase, domain 1"/>
    <property type="match status" value="1"/>
</dbReference>
<dbReference type="Proteomes" id="UP000187158">
    <property type="component" value="Unassembled WGS sequence"/>
</dbReference>